<comment type="similarity">
    <text evidence="1">Belongs to the beta/gamma-crystallin family.</text>
</comment>
<dbReference type="InterPro" id="IPR001531">
    <property type="entry name" value="Zn_PLipaseC"/>
</dbReference>
<evidence type="ECO:0000256" key="2">
    <source>
        <dbReference type="ARBA" id="ARBA00012018"/>
    </source>
</evidence>
<comment type="caution">
    <text evidence="13">The sequence shown here is derived from an EMBL/GenBank/DDBJ whole genome shotgun (WGS) entry which is preliminary data.</text>
</comment>
<dbReference type="CDD" id="cd11009">
    <property type="entry name" value="Zn_dep_PLPC"/>
    <property type="match status" value="1"/>
</dbReference>
<evidence type="ECO:0000256" key="6">
    <source>
        <dbReference type="ARBA" id="ARBA00022737"/>
    </source>
</evidence>
<gene>
    <name evidence="13" type="ORF">J5Y03_02750</name>
</gene>
<dbReference type="PROSITE" id="PS50915">
    <property type="entry name" value="CRYSTALLIN_BETA_GAMMA"/>
    <property type="match status" value="1"/>
</dbReference>
<dbReference type="PRINTS" id="PR00479">
    <property type="entry name" value="PRPHPHLPASEC"/>
</dbReference>
<dbReference type="SMART" id="SM00770">
    <property type="entry name" value="Zn_dep_PLPC"/>
    <property type="match status" value="1"/>
</dbReference>
<feature type="domain" description="Zn-dependent PLC" evidence="12">
    <location>
        <begin position="31"/>
        <end position="284"/>
    </location>
</feature>
<dbReference type="PROSITE" id="PS51346">
    <property type="entry name" value="PROKAR_ZN_DEPEND_PLPC_2"/>
    <property type="match status" value="1"/>
</dbReference>
<sequence length="366" mass="40961">MKKRIGTKKIMSLVAVSAITVTSLFGSFQKAFAWSCDDPHNQDQSTHLFIVNNGVKLISSNADPEINKPATLLEQFRDRWEQGLYDADHINPYYDTSTFMSHFYDPDTKTNYAGLSYPTARQSGAKYFNLASNYYKNGDFYNAFYNLGLSLHYFTDATMPLHASNISNLDHHAPGYHSKLESFSELIQDQVTVPDSGLYNLVPSNDPELWIHQAAVQAKSVMPQVWNDSIINWFWQAAYSNYYSDMWKSVVKAPILNQLNQAERETAGFINMFFRLNGVETPVTVYSETAFSGASELLGSGNYDYNQLVKGIGNDAISSIHIAPGYQVTVFANANYSGASKVLTADASDLDNLNKTISSLKIEKIQ</sequence>
<reference evidence="13" key="1">
    <citation type="submission" date="2021-04" db="EMBL/GenBank/DDBJ databases">
        <title>Genome seq and assembly of Bacillus sp.</title>
        <authorList>
            <person name="Chhetri G."/>
        </authorList>
    </citation>
    <scope>NUCLEOTIDE SEQUENCE</scope>
    <source>
        <strain evidence="13">RG28</strain>
    </source>
</reference>
<evidence type="ECO:0000313" key="13">
    <source>
        <dbReference type="EMBL" id="MBP0724101.1"/>
    </source>
</evidence>
<dbReference type="InterPro" id="IPR001064">
    <property type="entry name" value="Beta/gamma_crystallin"/>
</dbReference>
<proteinExistence type="inferred from homology"/>
<name>A0A940NKC7_9BACI</name>
<feature type="signal peptide" evidence="10">
    <location>
        <begin position="1"/>
        <end position="33"/>
    </location>
</feature>
<dbReference type="GO" id="GO:0008270">
    <property type="term" value="F:zinc ion binding"/>
    <property type="evidence" value="ECO:0007669"/>
    <property type="project" value="InterPro"/>
</dbReference>
<dbReference type="SUPFAM" id="SSF48537">
    <property type="entry name" value="Phospholipase C/P1 nuclease"/>
    <property type="match status" value="1"/>
</dbReference>
<evidence type="ECO:0000256" key="9">
    <source>
        <dbReference type="ARBA" id="ARBA00031285"/>
    </source>
</evidence>
<dbReference type="InterPro" id="IPR011024">
    <property type="entry name" value="G_crystallin-like"/>
</dbReference>
<dbReference type="SUPFAM" id="SSF49695">
    <property type="entry name" value="gamma-Crystallin-like"/>
    <property type="match status" value="1"/>
</dbReference>
<dbReference type="Pfam" id="PF00882">
    <property type="entry name" value="Zn_dep_PLPC"/>
    <property type="match status" value="1"/>
</dbReference>
<evidence type="ECO:0000256" key="8">
    <source>
        <dbReference type="ARBA" id="ARBA00022833"/>
    </source>
</evidence>
<dbReference type="Gene3D" id="2.60.20.10">
    <property type="entry name" value="Crystallins"/>
    <property type="match status" value="1"/>
</dbReference>
<feature type="domain" description="Beta/gamma crystallin 'Greek key'" evidence="11">
    <location>
        <begin position="281"/>
        <end position="324"/>
    </location>
</feature>
<dbReference type="AlphaFoldDB" id="A0A940NKC7"/>
<dbReference type="GO" id="GO:0034480">
    <property type="term" value="F:phosphatidylcholine phospholipase C activity"/>
    <property type="evidence" value="ECO:0007669"/>
    <property type="project" value="UniProtKB-EC"/>
</dbReference>
<evidence type="ECO:0000256" key="4">
    <source>
        <dbReference type="ARBA" id="ARBA00022723"/>
    </source>
</evidence>
<keyword evidence="6" id="KW-0677">Repeat</keyword>
<dbReference type="EC" id="3.1.4.3" evidence="2"/>
<evidence type="ECO:0000256" key="1">
    <source>
        <dbReference type="ARBA" id="ARBA00009646"/>
    </source>
</evidence>
<dbReference type="Proteomes" id="UP000682134">
    <property type="component" value="Unassembled WGS sequence"/>
</dbReference>
<dbReference type="InterPro" id="IPR029002">
    <property type="entry name" value="PLPC/GPLD1"/>
</dbReference>
<evidence type="ECO:0000256" key="3">
    <source>
        <dbReference type="ARBA" id="ARBA00018391"/>
    </source>
</evidence>
<evidence type="ECO:0000256" key="10">
    <source>
        <dbReference type="SAM" id="SignalP"/>
    </source>
</evidence>
<feature type="chain" id="PRO_5037783933" description="Phospholipase C" evidence="10">
    <location>
        <begin position="34"/>
        <end position="366"/>
    </location>
</feature>
<keyword evidence="7" id="KW-0378">Hydrolase</keyword>
<dbReference type="EMBL" id="JAGIYQ010000002">
    <property type="protein sequence ID" value="MBP0724101.1"/>
    <property type="molecule type" value="Genomic_DNA"/>
</dbReference>
<dbReference type="InterPro" id="IPR008947">
    <property type="entry name" value="PLipase_C/P1_nuclease_dom_sf"/>
</dbReference>
<evidence type="ECO:0000259" key="11">
    <source>
        <dbReference type="PROSITE" id="PS50915"/>
    </source>
</evidence>
<evidence type="ECO:0000256" key="7">
    <source>
        <dbReference type="ARBA" id="ARBA00022801"/>
    </source>
</evidence>
<keyword evidence="14" id="KW-1185">Reference proteome</keyword>
<protein>
    <recommendedName>
        <fullName evidence="3">Phospholipase C</fullName>
        <ecNumber evidence="2">3.1.4.3</ecNumber>
    </recommendedName>
    <alternativeName>
        <fullName evidence="9">Phosphatidylcholine cholinephosphohydrolase</fullName>
    </alternativeName>
</protein>
<evidence type="ECO:0000256" key="5">
    <source>
        <dbReference type="ARBA" id="ARBA00022729"/>
    </source>
</evidence>
<keyword evidence="5 10" id="KW-0732">Signal</keyword>
<evidence type="ECO:0000313" key="14">
    <source>
        <dbReference type="Proteomes" id="UP000682134"/>
    </source>
</evidence>
<keyword evidence="8" id="KW-0862">Zinc</keyword>
<organism evidence="13 14">
    <name type="scientific">Gottfriedia endophytica</name>
    <dbReference type="NCBI Taxonomy" id="2820819"/>
    <lineage>
        <taxon>Bacteria</taxon>
        <taxon>Bacillati</taxon>
        <taxon>Bacillota</taxon>
        <taxon>Bacilli</taxon>
        <taxon>Bacillales</taxon>
        <taxon>Bacillaceae</taxon>
        <taxon>Gottfriedia</taxon>
    </lineage>
</organism>
<dbReference type="RefSeq" id="WP_209402273.1">
    <property type="nucleotide sequence ID" value="NZ_JAGIYQ010000002.1"/>
</dbReference>
<evidence type="ECO:0000259" key="12">
    <source>
        <dbReference type="PROSITE" id="PS51346"/>
    </source>
</evidence>
<keyword evidence="4" id="KW-0479">Metal-binding</keyword>
<accession>A0A940NKC7</accession>
<dbReference type="Gene3D" id="1.10.575.10">
    <property type="entry name" value="P1 Nuclease"/>
    <property type="match status" value="1"/>
</dbReference>